<dbReference type="Proteomes" id="UP000005801">
    <property type="component" value="Unassembled WGS sequence"/>
</dbReference>
<proteinExistence type="predicted"/>
<dbReference type="EMBL" id="ABCS01000021">
    <property type="protein sequence ID" value="EDM79287.1"/>
    <property type="molecule type" value="Genomic_DNA"/>
</dbReference>
<sequence length="179" mass="20003">MMTSDWIEEKLGAGKFKALAEQVEAGWTFPLLPSTAYDIYPLNAILDLATKEVGVTVTSAVTVIARRNAEKDLTTIYRAFMRAAGPRALLQATPHLWRNYVAFAEAKKITNVPGHLVAECRMIPADVFDWAMGCWHGFLPAAIELAGGTNARSKIIDRGDEDQAGYRWLRAEYHYEWKA</sequence>
<evidence type="ECO:0000313" key="1">
    <source>
        <dbReference type="EMBL" id="EDM79287.1"/>
    </source>
</evidence>
<reference evidence="1 2" key="1">
    <citation type="submission" date="2007-06" db="EMBL/GenBank/DDBJ databases">
        <authorList>
            <person name="Shimkets L."/>
            <person name="Ferriera S."/>
            <person name="Johnson J."/>
            <person name="Kravitz S."/>
            <person name="Beeson K."/>
            <person name="Sutton G."/>
            <person name="Rogers Y.-H."/>
            <person name="Friedman R."/>
            <person name="Frazier M."/>
            <person name="Venter J.C."/>
        </authorList>
    </citation>
    <scope>NUCLEOTIDE SEQUENCE [LARGE SCALE GENOMIC DNA]</scope>
    <source>
        <strain evidence="1 2">SIR-1</strain>
    </source>
</reference>
<gene>
    <name evidence="1" type="ORF">PPSIR1_04083</name>
</gene>
<evidence type="ECO:0000313" key="2">
    <source>
        <dbReference type="Proteomes" id="UP000005801"/>
    </source>
</evidence>
<accession>A6G4H5</accession>
<keyword evidence="2" id="KW-1185">Reference proteome</keyword>
<comment type="caution">
    <text evidence="1">The sequence shown here is derived from an EMBL/GenBank/DDBJ whole genome shotgun (WGS) entry which is preliminary data.</text>
</comment>
<dbReference type="STRING" id="391625.PPSIR1_04083"/>
<organism evidence="1 2">
    <name type="scientific">Plesiocystis pacifica SIR-1</name>
    <dbReference type="NCBI Taxonomy" id="391625"/>
    <lineage>
        <taxon>Bacteria</taxon>
        <taxon>Pseudomonadati</taxon>
        <taxon>Myxococcota</taxon>
        <taxon>Polyangia</taxon>
        <taxon>Nannocystales</taxon>
        <taxon>Nannocystaceae</taxon>
        <taxon>Plesiocystis</taxon>
    </lineage>
</organism>
<dbReference type="AlphaFoldDB" id="A6G4H5"/>
<name>A6G4H5_9BACT</name>
<protein>
    <submittedName>
        <fullName evidence="1">Uncharacterized protein</fullName>
    </submittedName>
</protein>